<dbReference type="Pfam" id="PF00072">
    <property type="entry name" value="Response_reg"/>
    <property type="match status" value="1"/>
</dbReference>
<protein>
    <recommendedName>
        <fullName evidence="2">histidine kinase</fullName>
        <ecNumber evidence="2">2.7.13.3</ecNumber>
    </recommendedName>
</protein>
<keyword evidence="11" id="KW-0804">Transcription</keyword>
<dbReference type="SUPFAM" id="SSF55874">
    <property type="entry name" value="ATPase domain of HSP90 chaperone/DNA topoisomerase II/histidine kinase"/>
    <property type="match status" value="1"/>
</dbReference>
<evidence type="ECO:0000256" key="3">
    <source>
        <dbReference type="ARBA" id="ARBA00022553"/>
    </source>
</evidence>
<keyword evidence="10" id="KW-0238">DNA-binding</keyword>
<keyword evidence="7 16" id="KW-0067">ATP-binding</keyword>
<evidence type="ECO:0000256" key="6">
    <source>
        <dbReference type="ARBA" id="ARBA00022777"/>
    </source>
</evidence>
<proteinExistence type="predicted"/>
<comment type="caution">
    <text evidence="16">The sequence shown here is derived from an EMBL/GenBank/DDBJ whole genome shotgun (WGS) entry which is preliminary data.</text>
</comment>
<reference evidence="16" key="1">
    <citation type="submission" date="2022-12" db="EMBL/GenBank/DDBJ databases">
        <title>Development of a Multilocus Sequence Typing Scheme for Bacteroides fragilis Based on Whole Genome Sequencing Data and Clinical Application.</title>
        <authorList>
            <person name="Nielsen F.D."/>
            <person name="Justesen U.S."/>
        </authorList>
    </citation>
    <scope>NUCLEOTIDE SEQUENCE</scope>
    <source>
        <strain evidence="16">BF_BC_VIB_DK_2012_57</strain>
    </source>
</reference>
<dbReference type="InterPro" id="IPR005467">
    <property type="entry name" value="His_kinase_dom"/>
</dbReference>
<dbReference type="InterPro" id="IPR036097">
    <property type="entry name" value="HisK_dim/P_sf"/>
</dbReference>
<dbReference type="EMBL" id="JAPUAV010000005">
    <property type="protein sequence ID" value="MCZ2571561.1"/>
    <property type="molecule type" value="Genomic_DNA"/>
</dbReference>
<dbReference type="GO" id="GO:0000155">
    <property type="term" value="F:phosphorelay sensor kinase activity"/>
    <property type="evidence" value="ECO:0007669"/>
    <property type="project" value="InterPro"/>
</dbReference>
<dbReference type="InterPro" id="IPR004358">
    <property type="entry name" value="Sig_transdc_His_kin-like_C"/>
</dbReference>
<evidence type="ECO:0000313" key="16">
    <source>
        <dbReference type="EMBL" id="MCZ2571561.1"/>
    </source>
</evidence>
<organism evidence="16 17">
    <name type="scientific">Bacteroides fragilis</name>
    <dbReference type="NCBI Taxonomy" id="817"/>
    <lineage>
        <taxon>Bacteria</taxon>
        <taxon>Pseudomonadati</taxon>
        <taxon>Bacteroidota</taxon>
        <taxon>Bacteroidia</taxon>
        <taxon>Bacteroidales</taxon>
        <taxon>Bacteroidaceae</taxon>
        <taxon>Bacteroides</taxon>
    </lineage>
</organism>
<evidence type="ECO:0000256" key="9">
    <source>
        <dbReference type="ARBA" id="ARBA00023015"/>
    </source>
</evidence>
<dbReference type="InterPro" id="IPR003661">
    <property type="entry name" value="HisK_dim/P_dom"/>
</dbReference>
<evidence type="ECO:0000256" key="5">
    <source>
        <dbReference type="ARBA" id="ARBA00022741"/>
    </source>
</evidence>
<evidence type="ECO:0000256" key="2">
    <source>
        <dbReference type="ARBA" id="ARBA00012438"/>
    </source>
</evidence>
<evidence type="ECO:0000256" key="10">
    <source>
        <dbReference type="ARBA" id="ARBA00023125"/>
    </source>
</evidence>
<dbReference type="PANTHER" id="PTHR43547">
    <property type="entry name" value="TWO-COMPONENT HISTIDINE KINASE"/>
    <property type="match status" value="1"/>
</dbReference>
<dbReference type="SMART" id="SM00448">
    <property type="entry name" value="REC"/>
    <property type="match status" value="1"/>
</dbReference>
<dbReference type="Proteomes" id="UP001078742">
    <property type="component" value="Unassembled WGS sequence"/>
</dbReference>
<dbReference type="SMART" id="SM00387">
    <property type="entry name" value="HATPase_c"/>
    <property type="match status" value="1"/>
</dbReference>
<dbReference type="GO" id="GO:0043565">
    <property type="term" value="F:sequence-specific DNA binding"/>
    <property type="evidence" value="ECO:0007669"/>
    <property type="project" value="InterPro"/>
</dbReference>
<evidence type="ECO:0000256" key="1">
    <source>
        <dbReference type="ARBA" id="ARBA00000085"/>
    </source>
</evidence>
<evidence type="ECO:0000259" key="13">
    <source>
        <dbReference type="PROSITE" id="PS01124"/>
    </source>
</evidence>
<evidence type="ECO:0000256" key="7">
    <source>
        <dbReference type="ARBA" id="ARBA00022840"/>
    </source>
</evidence>
<dbReference type="Gene3D" id="1.10.10.60">
    <property type="entry name" value="Homeodomain-like"/>
    <property type="match status" value="2"/>
</dbReference>
<dbReference type="AlphaFoldDB" id="A0A9Q4NVX4"/>
<dbReference type="PROSITE" id="PS00041">
    <property type="entry name" value="HTH_ARAC_FAMILY_1"/>
    <property type="match status" value="1"/>
</dbReference>
<feature type="domain" description="HTH araC/xylS-type" evidence="13">
    <location>
        <begin position="427"/>
        <end position="527"/>
    </location>
</feature>
<comment type="catalytic activity">
    <reaction evidence="1">
        <text>ATP + protein L-histidine = ADP + protein N-phospho-L-histidine.</text>
        <dbReference type="EC" id="2.7.13.3"/>
    </reaction>
</comment>
<dbReference type="SUPFAM" id="SSF47384">
    <property type="entry name" value="Homodimeric domain of signal transducing histidine kinase"/>
    <property type="match status" value="1"/>
</dbReference>
<dbReference type="Pfam" id="PF12833">
    <property type="entry name" value="HTH_18"/>
    <property type="match status" value="1"/>
</dbReference>
<dbReference type="FunFam" id="3.30.565.10:FF:000037">
    <property type="entry name" value="Hybrid sensor histidine kinase/response regulator"/>
    <property type="match status" value="1"/>
</dbReference>
<dbReference type="SUPFAM" id="SSF46689">
    <property type="entry name" value="Homeodomain-like"/>
    <property type="match status" value="1"/>
</dbReference>
<gene>
    <name evidence="16" type="ORF">O1420_09150</name>
</gene>
<dbReference type="CDD" id="cd17574">
    <property type="entry name" value="REC_OmpR"/>
    <property type="match status" value="1"/>
</dbReference>
<accession>A0A9Q4NVX4</accession>
<dbReference type="InterPro" id="IPR018060">
    <property type="entry name" value="HTH_AraC"/>
</dbReference>
<dbReference type="PROSITE" id="PS01124">
    <property type="entry name" value="HTH_ARAC_FAMILY_2"/>
    <property type="match status" value="1"/>
</dbReference>
<dbReference type="PRINTS" id="PR00344">
    <property type="entry name" value="BCTRLSENSOR"/>
</dbReference>
<evidence type="ECO:0000256" key="4">
    <source>
        <dbReference type="ARBA" id="ARBA00022679"/>
    </source>
</evidence>
<dbReference type="InterPro" id="IPR001789">
    <property type="entry name" value="Sig_transdc_resp-reg_receiver"/>
</dbReference>
<dbReference type="InterPro" id="IPR003594">
    <property type="entry name" value="HATPase_dom"/>
</dbReference>
<dbReference type="FunFam" id="3.40.50.2300:FF:000138">
    <property type="entry name" value="Two-component system sensor histidine kinase/response regulator"/>
    <property type="match status" value="1"/>
</dbReference>
<dbReference type="PANTHER" id="PTHR43547:SF2">
    <property type="entry name" value="HYBRID SIGNAL TRANSDUCTION HISTIDINE KINASE C"/>
    <property type="match status" value="1"/>
</dbReference>
<dbReference type="Gene3D" id="1.10.287.130">
    <property type="match status" value="1"/>
</dbReference>
<dbReference type="GO" id="GO:0003700">
    <property type="term" value="F:DNA-binding transcription factor activity"/>
    <property type="evidence" value="ECO:0007669"/>
    <property type="project" value="InterPro"/>
</dbReference>
<dbReference type="EC" id="2.7.13.3" evidence="2"/>
<evidence type="ECO:0000313" key="17">
    <source>
        <dbReference type="Proteomes" id="UP001078742"/>
    </source>
</evidence>
<keyword evidence="4" id="KW-0808">Transferase</keyword>
<dbReference type="SMART" id="SM00388">
    <property type="entry name" value="HisKA"/>
    <property type="match status" value="1"/>
</dbReference>
<dbReference type="Gene3D" id="3.30.565.10">
    <property type="entry name" value="Histidine kinase-like ATPase, C-terminal domain"/>
    <property type="match status" value="1"/>
</dbReference>
<keyword evidence="5" id="KW-0547">Nucleotide-binding</keyword>
<dbReference type="PROSITE" id="PS50110">
    <property type="entry name" value="RESPONSE_REGULATORY"/>
    <property type="match status" value="1"/>
</dbReference>
<feature type="modified residue" description="4-aspartylphosphate" evidence="12">
    <location>
        <position position="328"/>
    </location>
</feature>
<name>A0A9Q4NVX4_BACFG</name>
<keyword evidence="9" id="KW-0805">Transcription regulation</keyword>
<keyword evidence="3 12" id="KW-0597">Phosphoprotein</keyword>
<keyword evidence="6" id="KW-0418">Kinase</keyword>
<feature type="domain" description="Response regulatory" evidence="15">
    <location>
        <begin position="280"/>
        <end position="395"/>
    </location>
</feature>
<evidence type="ECO:0000256" key="12">
    <source>
        <dbReference type="PROSITE-ProRule" id="PRU00169"/>
    </source>
</evidence>
<evidence type="ECO:0000256" key="8">
    <source>
        <dbReference type="ARBA" id="ARBA00023012"/>
    </source>
</evidence>
<dbReference type="InterPro" id="IPR011006">
    <property type="entry name" value="CheY-like_superfamily"/>
</dbReference>
<keyword evidence="8" id="KW-0902">Two-component regulatory system</keyword>
<dbReference type="SUPFAM" id="SSF52172">
    <property type="entry name" value="CheY-like"/>
    <property type="match status" value="1"/>
</dbReference>
<dbReference type="InterPro" id="IPR036890">
    <property type="entry name" value="HATPase_C_sf"/>
</dbReference>
<dbReference type="SMART" id="SM00342">
    <property type="entry name" value="HTH_ARAC"/>
    <property type="match status" value="1"/>
</dbReference>
<feature type="domain" description="Histidine kinase" evidence="14">
    <location>
        <begin position="11"/>
        <end position="228"/>
    </location>
</feature>
<dbReference type="Pfam" id="PF00512">
    <property type="entry name" value="HisKA"/>
    <property type="match status" value="1"/>
</dbReference>
<dbReference type="InterPro" id="IPR009057">
    <property type="entry name" value="Homeodomain-like_sf"/>
</dbReference>
<dbReference type="InterPro" id="IPR018062">
    <property type="entry name" value="HTH_AraC-typ_CS"/>
</dbReference>
<dbReference type="PROSITE" id="PS50109">
    <property type="entry name" value="HIS_KIN"/>
    <property type="match status" value="1"/>
</dbReference>
<evidence type="ECO:0000256" key="11">
    <source>
        <dbReference type="ARBA" id="ARBA00023163"/>
    </source>
</evidence>
<dbReference type="Gene3D" id="3.40.50.2300">
    <property type="match status" value="1"/>
</dbReference>
<evidence type="ECO:0000259" key="15">
    <source>
        <dbReference type="PROSITE" id="PS50110"/>
    </source>
</evidence>
<sequence>MNQAKLRFFTNVSHEFRTPLTLIISQVELMLQKNTIPPSLHNSIFRIRKHAQQMKLLISELLDFRKFDQNYIQLKLSEQSLNTFLEEVYLSFSAYASQKSISYHLKLLEQDISIWIDDWQMRKVLFNLLSNAFKHVPDKGEISILTSTTPDQVVIAVKDSGNGISKEEQERIFDRFYQADNRNKALHVGTGIGLALTKSIIQLHHGTIEVESESNEGSCFIVKLPKTRDCFEKDTEVVFLESPEKEPMVQENTIPDENFMKKDDFTFETPLIDEREKKRKVLLVEDNMELLQVLKEIFSPLYQVVTAANGEEGLKQVFAEVPDLIVSDVMMPVMTGTEMCLKIKNNISLCHIPVVLLTALDTVDQNIEGLRRGADDYITKPFNAKILITRCNNLIRNRLLMQSRFAKDQILEINLLAANPIDKSFLDRVIKVVDKHIDNEDFDIGMLCQELGMGRTLLHTKFKALTGMTPNEFILNHRLKIASLMLKNEPYLQVAEISDRLGFGSPRYFSRCFKNQYNVTPMEYRKGAKQENLK</sequence>
<dbReference type="GO" id="GO:0005524">
    <property type="term" value="F:ATP binding"/>
    <property type="evidence" value="ECO:0007669"/>
    <property type="project" value="UniProtKB-KW"/>
</dbReference>
<dbReference type="CDD" id="cd00082">
    <property type="entry name" value="HisKA"/>
    <property type="match status" value="1"/>
</dbReference>
<dbReference type="Pfam" id="PF02518">
    <property type="entry name" value="HATPase_c"/>
    <property type="match status" value="1"/>
</dbReference>
<evidence type="ECO:0000259" key="14">
    <source>
        <dbReference type="PROSITE" id="PS50109"/>
    </source>
</evidence>